<accession>A0ABU4LWH9</accession>
<organism evidence="1 2">
    <name type="scientific">Streptomyces acidiscabies</name>
    <dbReference type="NCBI Taxonomy" id="42234"/>
    <lineage>
        <taxon>Bacteria</taxon>
        <taxon>Bacillati</taxon>
        <taxon>Actinomycetota</taxon>
        <taxon>Actinomycetes</taxon>
        <taxon>Kitasatosporales</taxon>
        <taxon>Streptomycetaceae</taxon>
        <taxon>Streptomyces</taxon>
    </lineage>
</organism>
<gene>
    <name evidence="1" type="ORF">PV666_19575</name>
</gene>
<name>A0ABU4LWH9_9ACTN</name>
<dbReference type="EMBL" id="JARAWP010000011">
    <property type="protein sequence ID" value="MDX3020068.1"/>
    <property type="molecule type" value="Genomic_DNA"/>
</dbReference>
<sequence>MIVFTPGIFAHDGDEITGTEKQMLDELHLREIDGPWGRSRSR</sequence>
<dbReference type="RefSeq" id="WP_319166721.1">
    <property type="nucleotide sequence ID" value="NZ_JARAWP010000011.1"/>
</dbReference>
<proteinExistence type="predicted"/>
<comment type="caution">
    <text evidence="1">The sequence shown here is derived from an EMBL/GenBank/DDBJ whole genome shotgun (WGS) entry which is preliminary data.</text>
</comment>
<keyword evidence="2" id="KW-1185">Reference proteome</keyword>
<evidence type="ECO:0000313" key="2">
    <source>
        <dbReference type="Proteomes" id="UP001272987"/>
    </source>
</evidence>
<protein>
    <submittedName>
        <fullName evidence="1">Uncharacterized protein</fullName>
    </submittedName>
</protein>
<reference evidence="1 2" key="1">
    <citation type="journal article" date="2023" name="Microb. Genom.">
        <title>Mesoterricola silvestris gen. nov., sp. nov., Mesoterricola sediminis sp. nov., Geothrix oryzae sp. nov., Geothrix edaphica sp. nov., Geothrix rubra sp. nov., and Geothrix limicola sp. nov., six novel members of Acidobacteriota isolated from soils.</title>
        <authorList>
            <person name="Weisberg A.J."/>
            <person name="Pearce E."/>
            <person name="Kramer C.G."/>
            <person name="Chang J.H."/>
            <person name="Clarke C.R."/>
        </authorList>
    </citation>
    <scope>NUCLEOTIDE SEQUENCE [LARGE SCALE GENOMIC DNA]</scope>
    <source>
        <strain evidence="1 2">NB05-1H</strain>
    </source>
</reference>
<dbReference type="Proteomes" id="UP001272987">
    <property type="component" value="Unassembled WGS sequence"/>
</dbReference>
<evidence type="ECO:0000313" key="1">
    <source>
        <dbReference type="EMBL" id="MDX3020068.1"/>
    </source>
</evidence>